<dbReference type="SUPFAM" id="SSF52467">
    <property type="entry name" value="DHS-like NAD/FAD-binding domain"/>
    <property type="match status" value="1"/>
</dbReference>
<name>A0A7W6PY72_9SPHN</name>
<organism evidence="1 2">
    <name type="scientific">Sphingobium scionense</name>
    <dbReference type="NCBI Taxonomy" id="1404341"/>
    <lineage>
        <taxon>Bacteria</taxon>
        <taxon>Pseudomonadati</taxon>
        <taxon>Pseudomonadota</taxon>
        <taxon>Alphaproteobacteria</taxon>
        <taxon>Sphingomonadales</taxon>
        <taxon>Sphingomonadaceae</taxon>
        <taxon>Sphingobium</taxon>
    </lineage>
</organism>
<keyword evidence="2" id="KW-1185">Reference proteome</keyword>
<dbReference type="AlphaFoldDB" id="A0A7W6PY72"/>
<accession>A0A7W6PY72</accession>
<evidence type="ECO:0000313" key="2">
    <source>
        <dbReference type="Proteomes" id="UP000590524"/>
    </source>
</evidence>
<evidence type="ECO:0000313" key="1">
    <source>
        <dbReference type="EMBL" id="MBB4149715.1"/>
    </source>
</evidence>
<dbReference type="Proteomes" id="UP000590524">
    <property type="component" value="Unassembled WGS sequence"/>
</dbReference>
<dbReference type="InterPro" id="IPR029035">
    <property type="entry name" value="DHS-like_NAD/FAD-binding_dom"/>
</dbReference>
<protein>
    <submittedName>
        <fullName evidence="1">NAD-dependent SIR2 family protein deacetylase</fullName>
    </submittedName>
</protein>
<reference evidence="1 2" key="1">
    <citation type="submission" date="2020-08" db="EMBL/GenBank/DDBJ databases">
        <title>Genomic Encyclopedia of Type Strains, Phase IV (KMG-IV): sequencing the most valuable type-strain genomes for metagenomic binning, comparative biology and taxonomic classification.</title>
        <authorList>
            <person name="Goeker M."/>
        </authorList>
    </citation>
    <scope>NUCLEOTIDE SEQUENCE [LARGE SCALE GENOMIC DNA]</scope>
    <source>
        <strain evidence="1 2">DSM 19371</strain>
    </source>
</reference>
<proteinExistence type="predicted"/>
<dbReference type="RefSeq" id="WP_188083216.1">
    <property type="nucleotide sequence ID" value="NZ_JACIEU010000014.1"/>
</dbReference>
<comment type="caution">
    <text evidence="1">The sequence shown here is derived from an EMBL/GenBank/DDBJ whole genome shotgun (WGS) entry which is preliminary data.</text>
</comment>
<gene>
    <name evidence="1" type="ORF">GGQ90_003507</name>
</gene>
<dbReference type="EMBL" id="JACIEU010000014">
    <property type="protein sequence ID" value="MBB4149715.1"/>
    <property type="molecule type" value="Genomic_DNA"/>
</dbReference>
<sequence>MAKEFNPGNLVIVGAGFSLNAGLPLAGSFTKQLLNLGRVAVDGPSARQISYIKSFADRVFGEGAPRTADEWPDLEDIFTLVDLSANTGHHLGPHFSAADLRIVRRAIIVRMIRMLSQAYARKQRKPDAGWRALESFFGGFRADISAVLSMNWDTVFERGMARAQTIRRVDYGCHARAVTFDDKGLVNRPLSGETLHILKPHGSVNWLYCDACRETFWVPPSDTEMVAQTLFRRQDWAALPAPKTAKMPAIRSPGCPHCKTKSLGTRFATFSYRKALDFPMHSASWRTAEQYLKGTADWVFIGYSMPAADFEFKHLLKRVQLTEGERPDITVITGGADADATVNRFKKFFGDVKGKRFFFTNGLDSAALKHLETIQVLRT</sequence>